<evidence type="ECO:0000313" key="3">
    <source>
        <dbReference type="RefSeq" id="XP_026736622.1"/>
    </source>
</evidence>
<dbReference type="PANTHER" id="PTHR20908">
    <property type="entry name" value="LD15586P"/>
    <property type="match status" value="1"/>
</dbReference>
<dbReference type="PANTHER" id="PTHR20908:SF1">
    <property type="entry name" value="LD15586P"/>
    <property type="match status" value="1"/>
</dbReference>
<dbReference type="RefSeq" id="XP_026736623.1">
    <property type="nucleotide sequence ID" value="XM_026880822.1"/>
</dbReference>
<protein>
    <submittedName>
        <fullName evidence="2 3">Uncharacterized protein LOC113500136 isoform X1</fullName>
    </submittedName>
</protein>
<proteinExistence type="predicted"/>
<dbReference type="Gene3D" id="3.40.50.1820">
    <property type="entry name" value="alpha/beta hydrolase"/>
    <property type="match status" value="1"/>
</dbReference>
<keyword evidence="1" id="KW-1185">Reference proteome</keyword>
<dbReference type="GeneID" id="113500136"/>
<dbReference type="GO" id="GO:0017171">
    <property type="term" value="F:serine hydrolase activity"/>
    <property type="evidence" value="ECO:0007669"/>
    <property type="project" value="TreeGrafter"/>
</dbReference>
<gene>
    <name evidence="2 3 4" type="primary">LOC113500136</name>
</gene>
<dbReference type="Pfam" id="PF05705">
    <property type="entry name" value="DUF829"/>
    <property type="match status" value="1"/>
</dbReference>
<evidence type="ECO:0000313" key="1">
    <source>
        <dbReference type="Proteomes" id="UP000322000"/>
    </source>
</evidence>
<organism evidence="1 4">
    <name type="scientific">Trichoplusia ni</name>
    <name type="common">Cabbage looper</name>
    <dbReference type="NCBI Taxonomy" id="7111"/>
    <lineage>
        <taxon>Eukaryota</taxon>
        <taxon>Metazoa</taxon>
        <taxon>Ecdysozoa</taxon>
        <taxon>Arthropoda</taxon>
        <taxon>Hexapoda</taxon>
        <taxon>Insecta</taxon>
        <taxon>Pterygota</taxon>
        <taxon>Neoptera</taxon>
        <taxon>Endopterygota</taxon>
        <taxon>Lepidoptera</taxon>
        <taxon>Glossata</taxon>
        <taxon>Ditrysia</taxon>
        <taxon>Noctuoidea</taxon>
        <taxon>Noctuidae</taxon>
        <taxon>Plusiinae</taxon>
        <taxon>Trichoplusia</taxon>
    </lineage>
</organism>
<dbReference type="RefSeq" id="XP_026736622.1">
    <property type="nucleotide sequence ID" value="XM_026880821.1"/>
</dbReference>
<dbReference type="KEGG" id="tnl:113500136"/>
<accession>A0A7E5W7I2</accession>
<dbReference type="Proteomes" id="UP000322000">
    <property type="component" value="Chromosome 13"/>
</dbReference>
<name>A0A7E5W7I2_TRINI</name>
<dbReference type="InterPro" id="IPR029058">
    <property type="entry name" value="AB_hydrolase_fold"/>
</dbReference>
<reference evidence="2 3" key="1">
    <citation type="submission" date="2025-04" db="UniProtKB">
        <authorList>
            <consortium name="RefSeq"/>
        </authorList>
    </citation>
    <scope>IDENTIFICATION</scope>
</reference>
<dbReference type="InterPro" id="IPR008547">
    <property type="entry name" value="DUF829_TMEM53"/>
</dbReference>
<sequence length="315" mass="35787">MEVGWLRAAVSLTVNRGKTTCLKNAFSRSLLSCGPAVMRADRMAHTQAIHSNMLYISDELNAKLKADPNTMKLNQDIKKPLCIIMNWMQAKPSHVQKYAALYLEQGFDVVSVSCSPWQLTWPVKGSQVIAEKLLKFLEVNSQNPLMLHGFSVGAYVWAELLVQAVQNKQRYQPVLDRIVSQVWDSAADIHEIPVGFPTAVFPRNKLLQETFRAYIKLHMKVCHNLATKHYMRATEVFHATPCRAPGLFLVSKTDPIGAEHRSRDVCDHWVRSGMKCSVKCWEKSPHVLHYSHHPEEYKAAVFSHLDQCGLLKKKL</sequence>
<dbReference type="SUPFAM" id="SSF53474">
    <property type="entry name" value="alpha/beta-Hydrolases"/>
    <property type="match status" value="1"/>
</dbReference>
<dbReference type="RefSeq" id="XP_026736620.1">
    <property type="nucleotide sequence ID" value="XM_026880819.1"/>
</dbReference>
<dbReference type="AlphaFoldDB" id="A0A7E5W7I2"/>
<dbReference type="OrthoDB" id="77878at2759"/>
<evidence type="ECO:0000313" key="4">
    <source>
        <dbReference type="RefSeq" id="XP_026736623.1"/>
    </source>
</evidence>
<evidence type="ECO:0000313" key="2">
    <source>
        <dbReference type="RefSeq" id="XP_026736620.1"/>
    </source>
</evidence>